<evidence type="ECO:0000256" key="7">
    <source>
        <dbReference type="ARBA" id="ARBA00022801"/>
    </source>
</evidence>
<keyword evidence="6" id="KW-0255">Endonuclease</keyword>
<evidence type="ECO:0000313" key="9">
    <source>
        <dbReference type="EMBL" id="KZP11171.1"/>
    </source>
</evidence>
<dbReference type="InterPro" id="IPR050092">
    <property type="entry name" value="RNase_H"/>
</dbReference>
<evidence type="ECO:0000313" key="10">
    <source>
        <dbReference type="Proteomes" id="UP000076532"/>
    </source>
</evidence>
<dbReference type="STRING" id="436010.A0A166A234"/>
<comment type="catalytic activity">
    <reaction evidence="1">
        <text>Endonucleolytic cleavage to 5'-phosphomonoester.</text>
        <dbReference type="EC" id="3.1.26.4"/>
    </reaction>
</comment>
<dbReference type="GO" id="GO:0043137">
    <property type="term" value="P:DNA replication, removal of RNA primer"/>
    <property type="evidence" value="ECO:0007669"/>
    <property type="project" value="TreeGrafter"/>
</dbReference>
<dbReference type="Pfam" id="PF00075">
    <property type="entry name" value="RNase_H"/>
    <property type="match status" value="1"/>
</dbReference>
<organism evidence="9 10">
    <name type="scientific">Athelia psychrophila</name>
    <dbReference type="NCBI Taxonomy" id="1759441"/>
    <lineage>
        <taxon>Eukaryota</taxon>
        <taxon>Fungi</taxon>
        <taxon>Dikarya</taxon>
        <taxon>Basidiomycota</taxon>
        <taxon>Agaricomycotina</taxon>
        <taxon>Agaricomycetes</taxon>
        <taxon>Agaricomycetidae</taxon>
        <taxon>Atheliales</taxon>
        <taxon>Atheliaceae</taxon>
        <taxon>Athelia</taxon>
    </lineage>
</organism>
<comment type="similarity">
    <text evidence="2">Belongs to the RNase H family.</text>
</comment>
<dbReference type="InterPro" id="IPR002156">
    <property type="entry name" value="RNaseH_domain"/>
</dbReference>
<evidence type="ECO:0000256" key="6">
    <source>
        <dbReference type="ARBA" id="ARBA00022759"/>
    </source>
</evidence>
<dbReference type="EMBL" id="KV417667">
    <property type="protein sequence ID" value="KZP11171.1"/>
    <property type="molecule type" value="Genomic_DNA"/>
</dbReference>
<protein>
    <recommendedName>
        <fullName evidence="3">ribonuclease H</fullName>
        <ecNumber evidence="3">3.1.26.4</ecNumber>
    </recommendedName>
</protein>
<dbReference type="Gene3D" id="3.30.420.10">
    <property type="entry name" value="Ribonuclease H-like superfamily/Ribonuclease H"/>
    <property type="match status" value="1"/>
</dbReference>
<keyword evidence="5" id="KW-0479">Metal-binding</keyword>
<dbReference type="CDD" id="cd09280">
    <property type="entry name" value="RNase_HI_eukaryote_like"/>
    <property type="match status" value="1"/>
</dbReference>
<dbReference type="PANTHER" id="PTHR10642">
    <property type="entry name" value="RIBONUCLEASE H1"/>
    <property type="match status" value="1"/>
</dbReference>
<dbReference type="InterPro" id="IPR036397">
    <property type="entry name" value="RNaseH_sf"/>
</dbReference>
<evidence type="ECO:0000256" key="1">
    <source>
        <dbReference type="ARBA" id="ARBA00000077"/>
    </source>
</evidence>
<dbReference type="EC" id="3.1.26.4" evidence="3"/>
<dbReference type="OrthoDB" id="3253907at2759"/>
<evidence type="ECO:0000256" key="2">
    <source>
        <dbReference type="ARBA" id="ARBA00005300"/>
    </source>
</evidence>
<keyword evidence="7" id="KW-0378">Hydrolase</keyword>
<reference evidence="9 10" key="1">
    <citation type="journal article" date="2016" name="Mol. Biol. Evol.">
        <title>Comparative Genomics of Early-Diverging Mushroom-Forming Fungi Provides Insights into the Origins of Lignocellulose Decay Capabilities.</title>
        <authorList>
            <person name="Nagy L.G."/>
            <person name="Riley R."/>
            <person name="Tritt A."/>
            <person name="Adam C."/>
            <person name="Daum C."/>
            <person name="Floudas D."/>
            <person name="Sun H."/>
            <person name="Yadav J.S."/>
            <person name="Pangilinan J."/>
            <person name="Larsson K.H."/>
            <person name="Matsuura K."/>
            <person name="Barry K."/>
            <person name="Labutti K."/>
            <person name="Kuo R."/>
            <person name="Ohm R.A."/>
            <person name="Bhattacharya S.S."/>
            <person name="Shirouzu T."/>
            <person name="Yoshinaga Y."/>
            <person name="Martin F.M."/>
            <person name="Grigoriev I.V."/>
            <person name="Hibbett D.S."/>
        </authorList>
    </citation>
    <scope>NUCLEOTIDE SEQUENCE [LARGE SCALE GENOMIC DNA]</scope>
    <source>
        <strain evidence="9 10">CBS 109695</strain>
    </source>
</reference>
<dbReference type="GO" id="GO:0003676">
    <property type="term" value="F:nucleic acid binding"/>
    <property type="evidence" value="ECO:0007669"/>
    <property type="project" value="InterPro"/>
</dbReference>
<dbReference type="PANTHER" id="PTHR10642:SF26">
    <property type="entry name" value="RIBONUCLEASE H1"/>
    <property type="match status" value="1"/>
</dbReference>
<accession>A0A166A234</accession>
<proteinExistence type="inferred from homology"/>
<name>A0A166A234_9AGAM</name>
<dbReference type="InterPro" id="IPR012337">
    <property type="entry name" value="RNaseH-like_sf"/>
</dbReference>
<keyword evidence="10" id="KW-1185">Reference proteome</keyword>
<gene>
    <name evidence="9" type="ORF">FIBSPDRAFT_757157</name>
</gene>
<evidence type="ECO:0000259" key="8">
    <source>
        <dbReference type="PROSITE" id="PS50879"/>
    </source>
</evidence>
<evidence type="ECO:0000256" key="3">
    <source>
        <dbReference type="ARBA" id="ARBA00012180"/>
    </source>
</evidence>
<dbReference type="Proteomes" id="UP000076532">
    <property type="component" value="Unassembled WGS sequence"/>
</dbReference>
<dbReference type="GO" id="GO:0046872">
    <property type="term" value="F:metal ion binding"/>
    <property type="evidence" value="ECO:0007669"/>
    <property type="project" value="UniProtKB-KW"/>
</dbReference>
<feature type="domain" description="RNase H type-1" evidence="8">
    <location>
        <begin position="8"/>
        <end position="150"/>
    </location>
</feature>
<dbReference type="GO" id="GO:0004523">
    <property type="term" value="F:RNA-DNA hybrid ribonuclease activity"/>
    <property type="evidence" value="ECO:0007669"/>
    <property type="project" value="UniProtKB-EC"/>
</dbReference>
<dbReference type="AlphaFoldDB" id="A0A166A234"/>
<keyword evidence="4" id="KW-0540">Nuclease</keyword>
<sequence>MNRGNIPLDPRTTAYTDGSCLDGGTEKARTGSGIWFGIDDPQNKALRVPGANQSNQVGEAVGALYTIQKTPAFSPLDILSDSMYVIKALTLYLAEWEERGYIGVANRDIFRAIVALLRERSAPTRFKWVKGHSGILGNEEADVLAGAGALMNTFSELDLRIKNKFNLTGAQLSKMTQAIAYQGIKELQSPPEPRKGTVTMLDITRYAVEENFGHAPLDEAIWRAIQNSDLTRSIRSFLWRATHNSHKIGEYWGKCPGLEQRGWCYGCTQEEGSTVTESMDHILLKCQEPGREIIWDLAERLWRMKMPGWPRLRNMGSITACTMAKFKTADGKHLAGANRLYRILITESAHLIWKIRNKCTFDPKPNEEYVKPTATEIHNRWVSAINSRLALDIAMTNKKYEAKAIPRRKILQTWRGTLKNEQNLPPDWTRNSGVVVGIGFEERKRRVRNPNTAPT</sequence>
<evidence type="ECO:0000256" key="4">
    <source>
        <dbReference type="ARBA" id="ARBA00022722"/>
    </source>
</evidence>
<dbReference type="PROSITE" id="PS50879">
    <property type="entry name" value="RNASE_H_1"/>
    <property type="match status" value="1"/>
</dbReference>
<dbReference type="SUPFAM" id="SSF53098">
    <property type="entry name" value="Ribonuclease H-like"/>
    <property type="match status" value="1"/>
</dbReference>
<evidence type="ECO:0000256" key="5">
    <source>
        <dbReference type="ARBA" id="ARBA00022723"/>
    </source>
</evidence>